<dbReference type="CDD" id="cd01823">
    <property type="entry name" value="SEST_like"/>
    <property type="match status" value="1"/>
</dbReference>
<reference evidence="2" key="1">
    <citation type="submission" date="2017-09" db="EMBL/GenBank/DDBJ databases">
        <title>Polyketide synthases of a Diaporthe helianthi virulent isolate.</title>
        <authorList>
            <person name="Baroncelli R."/>
        </authorList>
    </citation>
    <scope>NUCLEOTIDE SEQUENCE [LARGE SCALE GENOMIC DNA]</scope>
    <source>
        <strain evidence="2">7/96</strain>
    </source>
</reference>
<dbReference type="GO" id="GO:0006629">
    <property type="term" value="P:lipid metabolic process"/>
    <property type="evidence" value="ECO:0007669"/>
    <property type="project" value="TreeGrafter"/>
</dbReference>
<dbReference type="Proteomes" id="UP000094444">
    <property type="component" value="Unassembled WGS sequence"/>
</dbReference>
<proteinExistence type="predicted"/>
<dbReference type="EMBL" id="MAVT02000677">
    <property type="protein sequence ID" value="POS74146.1"/>
    <property type="molecule type" value="Genomic_DNA"/>
</dbReference>
<dbReference type="PROSITE" id="PS51257">
    <property type="entry name" value="PROKAR_LIPOPROTEIN"/>
    <property type="match status" value="1"/>
</dbReference>
<dbReference type="PANTHER" id="PTHR37981">
    <property type="entry name" value="LIPASE 2"/>
    <property type="match status" value="1"/>
</dbReference>
<protein>
    <submittedName>
        <fullName evidence="2">Uncharacterized protein</fullName>
    </submittedName>
</protein>
<dbReference type="InterPro" id="IPR036514">
    <property type="entry name" value="SGNH_hydro_sf"/>
</dbReference>
<dbReference type="InParanoid" id="A0A2P5HV93"/>
<dbReference type="Gene3D" id="3.40.50.1110">
    <property type="entry name" value="SGNH hydrolase"/>
    <property type="match status" value="1"/>
</dbReference>
<organism evidence="2 3">
    <name type="scientific">Diaporthe helianthi</name>
    <dbReference type="NCBI Taxonomy" id="158607"/>
    <lineage>
        <taxon>Eukaryota</taxon>
        <taxon>Fungi</taxon>
        <taxon>Dikarya</taxon>
        <taxon>Ascomycota</taxon>
        <taxon>Pezizomycotina</taxon>
        <taxon>Sordariomycetes</taxon>
        <taxon>Sordariomycetidae</taxon>
        <taxon>Diaporthales</taxon>
        <taxon>Diaporthaceae</taxon>
        <taxon>Diaporthe</taxon>
    </lineage>
</organism>
<feature type="chain" id="PRO_5015132134" evidence="1">
    <location>
        <begin position="18"/>
        <end position="460"/>
    </location>
</feature>
<keyword evidence="3" id="KW-1185">Reference proteome</keyword>
<dbReference type="SUPFAM" id="SSF52266">
    <property type="entry name" value="SGNH hydrolase"/>
    <property type="match status" value="1"/>
</dbReference>
<evidence type="ECO:0000256" key="1">
    <source>
        <dbReference type="SAM" id="SignalP"/>
    </source>
</evidence>
<feature type="signal peptide" evidence="1">
    <location>
        <begin position="1"/>
        <end position="17"/>
    </location>
</feature>
<comment type="caution">
    <text evidence="2">The sequence shown here is derived from an EMBL/GenBank/DDBJ whole genome shotgun (WGS) entry which is preliminary data.</text>
</comment>
<name>A0A2P5HV93_DIAHE</name>
<keyword evidence="1" id="KW-0732">Signal</keyword>
<dbReference type="InterPro" id="IPR037460">
    <property type="entry name" value="SEST-like"/>
</dbReference>
<evidence type="ECO:0000313" key="3">
    <source>
        <dbReference type="Proteomes" id="UP000094444"/>
    </source>
</evidence>
<dbReference type="OrthoDB" id="21678at2759"/>
<dbReference type="PANTHER" id="PTHR37981:SF1">
    <property type="entry name" value="SGNH HYDROLASE-TYPE ESTERASE DOMAIN-CONTAINING PROTEIN"/>
    <property type="match status" value="1"/>
</dbReference>
<evidence type="ECO:0000313" key="2">
    <source>
        <dbReference type="EMBL" id="POS74146.1"/>
    </source>
</evidence>
<accession>A0A2P5HV93</accession>
<dbReference type="AlphaFoldDB" id="A0A2P5HV93"/>
<sequence>MRAVQLIIHTIITSCQASSIIQDRNLNQNHGTQQQQQQVLGAGPLSTHRQARGFIALGDSYSAGIGTGTDAQELPTEGDCRHGVYAYPQLIHHDLNNATGLNTTFQWLSCTGAITTDILSTGGGGAGGAPPAQFNYNNNNNNNRLLHQGQQVPGQVDLLNASLPLDFATLSVGGNDLGFFDVMNACIFRFYSFYSGTCEKALEAADAAVKSSQFEQRLAVILREVLDAVSWEKRARFSIAVTGYARFFDADTPGCDDMSLGVWYGGPKLSRDIRGRMNALVGAANDKLRRTVEEAEARFKGSRPRVLFVDYDDLFEGHRFCEEGVLEPAYNRTDSWFFLVGGPDNARNETTWPNGTNGDPGSSTRFSRGDKILSPLSPLVDPRNCLPRAQGRGDWGELALCYMAMAKHRDPSLRLAHDGITPQNGMWWVPTYYGKTFHPRTLGHEAIRDRIYQVWEQHGL</sequence>
<dbReference type="GO" id="GO:0016788">
    <property type="term" value="F:hydrolase activity, acting on ester bonds"/>
    <property type="evidence" value="ECO:0007669"/>
    <property type="project" value="InterPro"/>
</dbReference>
<dbReference type="STRING" id="158607.A0A2P5HV93"/>
<gene>
    <name evidence="2" type="ORF">DHEL01_v207465</name>
</gene>